<feature type="transmembrane region" description="Helical" evidence="1">
    <location>
        <begin position="25"/>
        <end position="43"/>
    </location>
</feature>
<evidence type="ECO:0000313" key="3">
    <source>
        <dbReference type="Proteomes" id="UP001589710"/>
    </source>
</evidence>
<dbReference type="Proteomes" id="UP001589710">
    <property type="component" value="Unassembled WGS sequence"/>
</dbReference>
<keyword evidence="1" id="KW-0472">Membrane</keyword>
<organism evidence="2 3">
    <name type="scientific">Streptomyces yanii</name>
    <dbReference type="NCBI Taxonomy" id="78510"/>
    <lineage>
        <taxon>Bacteria</taxon>
        <taxon>Bacillati</taxon>
        <taxon>Actinomycetota</taxon>
        <taxon>Actinomycetes</taxon>
        <taxon>Kitasatosporales</taxon>
        <taxon>Streptomycetaceae</taxon>
        <taxon>Streptomyces</taxon>
    </lineage>
</organism>
<evidence type="ECO:0000313" key="2">
    <source>
        <dbReference type="EMBL" id="MFB9572526.1"/>
    </source>
</evidence>
<dbReference type="RefSeq" id="WP_386143681.1">
    <property type="nucleotide sequence ID" value="NZ_BAAAXD010000030.1"/>
</dbReference>
<reference evidence="2 3" key="1">
    <citation type="submission" date="2024-09" db="EMBL/GenBank/DDBJ databases">
        <authorList>
            <person name="Sun Q."/>
            <person name="Mori K."/>
        </authorList>
    </citation>
    <scope>NUCLEOTIDE SEQUENCE [LARGE SCALE GENOMIC DNA]</scope>
    <source>
        <strain evidence="2 3">JCM 3331</strain>
    </source>
</reference>
<protein>
    <recommendedName>
        <fullName evidence="4">MFS transporter</fullName>
    </recommendedName>
</protein>
<proteinExistence type="predicted"/>
<keyword evidence="1" id="KW-0812">Transmembrane</keyword>
<comment type="caution">
    <text evidence="2">The sequence shown here is derived from an EMBL/GenBank/DDBJ whole genome shotgun (WGS) entry which is preliminary data.</text>
</comment>
<keyword evidence="3" id="KW-1185">Reference proteome</keyword>
<sequence>MLASVFSAQGGYGSAQSFTDGTVPAVWIGAGFVALAALVALLIPGSLPAPAAEPEPAVERAAVAA</sequence>
<evidence type="ECO:0000256" key="1">
    <source>
        <dbReference type="SAM" id="Phobius"/>
    </source>
</evidence>
<keyword evidence="1" id="KW-1133">Transmembrane helix</keyword>
<gene>
    <name evidence="2" type="ORF">ACFFTL_09360</name>
</gene>
<evidence type="ECO:0008006" key="4">
    <source>
        <dbReference type="Google" id="ProtNLM"/>
    </source>
</evidence>
<name>A0ABV5R577_9ACTN</name>
<accession>A0ABV5R577</accession>
<dbReference type="EMBL" id="JBHMCG010000042">
    <property type="protein sequence ID" value="MFB9572526.1"/>
    <property type="molecule type" value="Genomic_DNA"/>
</dbReference>